<organism evidence="1 2">
    <name type="scientific">Eumeta variegata</name>
    <name type="common">Bagworm moth</name>
    <name type="synonym">Eumeta japonica</name>
    <dbReference type="NCBI Taxonomy" id="151549"/>
    <lineage>
        <taxon>Eukaryota</taxon>
        <taxon>Metazoa</taxon>
        <taxon>Ecdysozoa</taxon>
        <taxon>Arthropoda</taxon>
        <taxon>Hexapoda</taxon>
        <taxon>Insecta</taxon>
        <taxon>Pterygota</taxon>
        <taxon>Neoptera</taxon>
        <taxon>Endopterygota</taxon>
        <taxon>Lepidoptera</taxon>
        <taxon>Glossata</taxon>
        <taxon>Ditrysia</taxon>
        <taxon>Tineoidea</taxon>
        <taxon>Psychidae</taxon>
        <taxon>Oiketicinae</taxon>
        <taxon>Eumeta</taxon>
    </lineage>
</organism>
<sequence length="198" mass="22938">MADRKLRHFGIPVQPLCRKCVEPIKNRTNVRIDGQAAEGTPTDAFRVEIHQQYPIGSNLARNPKNTCITKTSRRTVRTEIRVPYPSRSDGRTVGATLTRKHRRWTLNYVQNAGYFLTRVELSKSPRALVNANKIKMSREEEANGPRQCVRKRPPTFAALWRPEVAITPLLRGVRRYRPILLRRVTRTRKEICVFPRLT</sequence>
<dbReference type="EMBL" id="BGZK01001035">
    <property type="protein sequence ID" value="GBP69265.1"/>
    <property type="molecule type" value="Genomic_DNA"/>
</dbReference>
<dbReference type="AlphaFoldDB" id="A0A4C1Y4E1"/>
<evidence type="ECO:0000313" key="1">
    <source>
        <dbReference type="EMBL" id="GBP69265.1"/>
    </source>
</evidence>
<dbReference type="Proteomes" id="UP000299102">
    <property type="component" value="Unassembled WGS sequence"/>
</dbReference>
<proteinExistence type="predicted"/>
<comment type="caution">
    <text evidence="1">The sequence shown here is derived from an EMBL/GenBank/DDBJ whole genome shotgun (WGS) entry which is preliminary data.</text>
</comment>
<reference evidence="1 2" key="1">
    <citation type="journal article" date="2019" name="Commun. Biol.">
        <title>The bagworm genome reveals a unique fibroin gene that provides high tensile strength.</title>
        <authorList>
            <person name="Kono N."/>
            <person name="Nakamura H."/>
            <person name="Ohtoshi R."/>
            <person name="Tomita M."/>
            <person name="Numata K."/>
            <person name="Arakawa K."/>
        </authorList>
    </citation>
    <scope>NUCLEOTIDE SEQUENCE [LARGE SCALE GENOMIC DNA]</scope>
</reference>
<accession>A0A4C1Y4E1</accession>
<name>A0A4C1Y4E1_EUMVA</name>
<gene>
    <name evidence="1" type="ORF">EVAR_56809_1</name>
</gene>
<evidence type="ECO:0000313" key="2">
    <source>
        <dbReference type="Proteomes" id="UP000299102"/>
    </source>
</evidence>
<keyword evidence="2" id="KW-1185">Reference proteome</keyword>
<protein>
    <submittedName>
        <fullName evidence="1">Uncharacterized protein</fullName>
    </submittedName>
</protein>